<name>A0A9P7RQ94_9AGAR</name>
<dbReference type="KEGG" id="more:E1B28_013675"/>
<dbReference type="GeneID" id="66082750"/>
<proteinExistence type="predicted"/>
<feature type="compositionally biased region" description="Basic and acidic residues" evidence="1">
    <location>
        <begin position="98"/>
        <end position="110"/>
    </location>
</feature>
<accession>A0A9P7RQ94</accession>
<gene>
    <name evidence="2" type="ORF">E1B28_013675</name>
</gene>
<protein>
    <submittedName>
        <fullName evidence="2">Uncharacterized protein</fullName>
    </submittedName>
</protein>
<comment type="caution">
    <text evidence="2">The sequence shown here is derived from an EMBL/GenBank/DDBJ whole genome shotgun (WGS) entry which is preliminary data.</text>
</comment>
<dbReference type="RefSeq" id="XP_043004200.1">
    <property type="nucleotide sequence ID" value="XM_043158845.1"/>
</dbReference>
<dbReference type="EMBL" id="CM032189">
    <property type="protein sequence ID" value="KAG7087729.1"/>
    <property type="molecule type" value="Genomic_DNA"/>
</dbReference>
<dbReference type="AlphaFoldDB" id="A0A9P7RQ94"/>
<organism evidence="2 3">
    <name type="scientific">Marasmius oreades</name>
    <name type="common">fairy-ring Marasmius</name>
    <dbReference type="NCBI Taxonomy" id="181124"/>
    <lineage>
        <taxon>Eukaryota</taxon>
        <taxon>Fungi</taxon>
        <taxon>Dikarya</taxon>
        <taxon>Basidiomycota</taxon>
        <taxon>Agaricomycotina</taxon>
        <taxon>Agaricomycetes</taxon>
        <taxon>Agaricomycetidae</taxon>
        <taxon>Agaricales</taxon>
        <taxon>Marasmiineae</taxon>
        <taxon>Marasmiaceae</taxon>
        <taxon>Marasmius</taxon>
    </lineage>
</organism>
<sequence>MAIAITPALFGASGPSDIGSGTHFSNPVLLQHCTLLRHELVHWPPSFVVGLDRKMSTTAVFGDGGNVRTMVELLLRLSHSDGAAQGDSRRSHSTNGRNDWEDPEPSRRQQEMSQKSVELVLSDNLN</sequence>
<reference evidence="2" key="1">
    <citation type="journal article" date="2021" name="Genome Biol. Evol.">
        <title>The assembled and annotated genome of the fairy-ring fungus Marasmius oreades.</title>
        <authorList>
            <person name="Hiltunen M."/>
            <person name="Ament-Velasquez S.L."/>
            <person name="Johannesson H."/>
        </authorList>
    </citation>
    <scope>NUCLEOTIDE SEQUENCE</scope>
    <source>
        <strain evidence="2">03SP1</strain>
    </source>
</reference>
<evidence type="ECO:0000313" key="2">
    <source>
        <dbReference type="EMBL" id="KAG7087729.1"/>
    </source>
</evidence>
<keyword evidence="3" id="KW-1185">Reference proteome</keyword>
<feature type="region of interest" description="Disordered" evidence="1">
    <location>
        <begin position="81"/>
        <end position="126"/>
    </location>
</feature>
<dbReference type="Proteomes" id="UP001049176">
    <property type="component" value="Chromosome 9"/>
</dbReference>
<evidence type="ECO:0000313" key="3">
    <source>
        <dbReference type="Proteomes" id="UP001049176"/>
    </source>
</evidence>
<evidence type="ECO:0000256" key="1">
    <source>
        <dbReference type="SAM" id="MobiDB-lite"/>
    </source>
</evidence>